<keyword evidence="1" id="KW-1133">Transmembrane helix</keyword>
<dbReference type="GO" id="GO:0004175">
    <property type="term" value="F:endopeptidase activity"/>
    <property type="evidence" value="ECO:0007669"/>
    <property type="project" value="UniProtKB-ARBA"/>
</dbReference>
<dbReference type="AlphaFoldDB" id="A0AB38YFB7"/>
<dbReference type="EMBL" id="CP101717">
    <property type="protein sequence ID" value="WLD58074.1"/>
    <property type="molecule type" value="Genomic_DNA"/>
</dbReference>
<keyword evidence="3" id="KW-0645">Protease</keyword>
<reference evidence="3" key="1">
    <citation type="submission" date="2022-07" db="EMBL/GenBank/DDBJ databases">
        <title>Complete genome sequence of Salinispirillum sp. LH10-3-1 capable of multiple carbohydrate inversion isolated from a soda lake.</title>
        <authorList>
            <person name="Liu J."/>
            <person name="Zhai Y."/>
            <person name="Zhang H."/>
            <person name="Yang H."/>
            <person name="Qu J."/>
            <person name="Li J."/>
        </authorList>
    </citation>
    <scope>NUCLEOTIDE SEQUENCE</scope>
    <source>
        <strain evidence="3">LH 10-3-1</strain>
    </source>
</reference>
<keyword evidence="1" id="KW-0472">Membrane</keyword>
<evidence type="ECO:0000256" key="1">
    <source>
        <dbReference type="SAM" id="Phobius"/>
    </source>
</evidence>
<protein>
    <submittedName>
        <fullName evidence="3">JDVT-CTERM system glutamic-type intramembrane protease</fullName>
        <ecNumber evidence="3">3.4.-.-</ecNumber>
    </submittedName>
</protein>
<sequence length="150" mass="16715">MAEETLNPRWSVRAVITDPWLYVALSLALPALFVMQLLQAPDALAGGSDWRHVLLLVLIFPVLEELCFRGWIQPTLSEWLPHRWGPLTLASLLTSVLFAAAHTVHLPLAAAVLVFFPSLVFGGLRDRHHRVLGATLVHSAYNAVFVLIFF</sequence>
<evidence type="ECO:0000313" key="3">
    <source>
        <dbReference type="EMBL" id="WLD58074.1"/>
    </source>
</evidence>
<dbReference type="NCBIfam" id="NF033192">
    <property type="entry name" value="JDVT-CAAX"/>
    <property type="match status" value="1"/>
</dbReference>
<dbReference type="RefSeq" id="WP_304995359.1">
    <property type="nucleotide sequence ID" value="NZ_CP101717.1"/>
</dbReference>
<feature type="domain" description="CAAX prenyl protease 2/Lysostaphin resistance protein A-like" evidence="2">
    <location>
        <begin position="50"/>
        <end position="144"/>
    </location>
</feature>
<name>A0AB38YFB7_9GAMM</name>
<organism evidence="3">
    <name type="scientific">Salinispirillum sp. LH 10-3-1</name>
    <dbReference type="NCBI Taxonomy" id="2952525"/>
    <lineage>
        <taxon>Bacteria</taxon>
        <taxon>Pseudomonadati</taxon>
        <taxon>Pseudomonadota</taxon>
        <taxon>Gammaproteobacteria</taxon>
        <taxon>Oceanospirillales</taxon>
        <taxon>Saccharospirillaceae</taxon>
        <taxon>Salinispirillum</taxon>
    </lineage>
</organism>
<feature type="transmembrane region" description="Helical" evidence="1">
    <location>
        <begin position="131"/>
        <end position="149"/>
    </location>
</feature>
<dbReference type="InterPro" id="IPR003675">
    <property type="entry name" value="Rce1/LyrA-like_dom"/>
</dbReference>
<dbReference type="EC" id="3.4.-.-" evidence="3"/>
<feature type="transmembrane region" description="Helical" evidence="1">
    <location>
        <begin position="50"/>
        <end position="72"/>
    </location>
</feature>
<dbReference type="GO" id="GO:0080120">
    <property type="term" value="P:CAAX-box protein maturation"/>
    <property type="evidence" value="ECO:0007669"/>
    <property type="project" value="UniProtKB-ARBA"/>
</dbReference>
<dbReference type="GO" id="GO:0006508">
    <property type="term" value="P:proteolysis"/>
    <property type="evidence" value="ECO:0007669"/>
    <property type="project" value="UniProtKB-KW"/>
</dbReference>
<feature type="transmembrane region" description="Helical" evidence="1">
    <location>
        <begin position="92"/>
        <end position="119"/>
    </location>
</feature>
<proteinExistence type="predicted"/>
<gene>
    <name evidence="3" type="primary">mrtJ</name>
    <name evidence="3" type="ORF">NFC81_15375</name>
</gene>
<accession>A0AB38YFB7</accession>
<dbReference type="Pfam" id="PF02517">
    <property type="entry name" value="Rce1-like"/>
    <property type="match status" value="1"/>
</dbReference>
<feature type="transmembrane region" description="Helical" evidence="1">
    <location>
        <begin position="20"/>
        <end position="38"/>
    </location>
</feature>
<keyword evidence="1" id="KW-0812">Transmembrane</keyword>
<keyword evidence="3" id="KW-0378">Hydrolase</keyword>
<evidence type="ECO:0000259" key="2">
    <source>
        <dbReference type="Pfam" id="PF02517"/>
    </source>
</evidence>